<gene>
    <name evidence="3" type="ORF">IAC55_04045</name>
</gene>
<dbReference type="PANTHER" id="PTHR35793">
    <property type="entry name" value="INNER MEMBRANE PROTEIN YJIG"/>
    <property type="match status" value="1"/>
</dbReference>
<evidence type="ECO:0000256" key="1">
    <source>
        <dbReference type="SAM" id="Phobius"/>
    </source>
</evidence>
<dbReference type="InterPro" id="IPR011642">
    <property type="entry name" value="Gate_dom"/>
</dbReference>
<proteinExistence type="predicted"/>
<comment type="caution">
    <text evidence="3">The sequence shown here is derived from an EMBL/GenBank/DDBJ whole genome shotgun (WGS) entry which is preliminary data.</text>
</comment>
<evidence type="ECO:0000313" key="4">
    <source>
        <dbReference type="Proteomes" id="UP000823611"/>
    </source>
</evidence>
<feature type="transmembrane region" description="Helical" evidence="1">
    <location>
        <begin position="122"/>
        <end position="142"/>
    </location>
</feature>
<keyword evidence="1" id="KW-1133">Transmembrane helix</keyword>
<keyword evidence="1" id="KW-0472">Membrane</keyword>
<dbReference type="GO" id="GO:0005886">
    <property type="term" value="C:plasma membrane"/>
    <property type="evidence" value="ECO:0007669"/>
    <property type="project" value="TreeGrafter"/>
</dbReference>
<dbReference type="Proteomes" id="UP000823611">
    <property type="component" value="Unassembled WGS sequence"/>
</dbReference>
<reference evidence="3" key="2">
    <citation type="journal article" date="2021" name="PeerJ">
        <title>Extensive microbial diversity within the chicken gut microbiome revealed by metagenomics and culture.</title>
        <authorList>
            <person name="Gilroy R."/>
            <person name="Ravi A."/>
            <person name="Getino M."/>
            <person name="Pursley I."/>
            <person name="Horton D.L."/>
            <person name="Alikhan N.F."/>
            <person name="Baker D."/>
            <person name="Gharbi K."/>
            <person name="Hall N."/>
            <person name="Watson M."/>
            <person name="Adriaenssens E.M."/>
            <person name="Foster-Nyarko E."/>
            <person name="Jarju S."/>
            <person name="Secka A."/>
            <person name="Antonio M."/>
            <person name="Oren A."/>
            <person name="Chaudhuri R.R."/>
            <person name="La Ragione R."/>
            <person name="Hildebrand F."/>
            <person name="Pallen M.J."/>
        </authorList>
    </citation>
    <scope>NUCLEOTIDE SEQUENCE</scope>
    <source>
        <strain evidence="3">F6-4510</strain>
    </source>
</reference>
<accession>A0A9D9DVR8</accession>
<protein>
    <submittedName>
        <fullName evidence="3">Spore maturation protein</fullName>
    </submittedName>
</protein>
<feature type="domain" description="Nucleoside transporter/FeoB GTPase Gate" evidence="2">
    <location>
        <begin position="46"/>
        <end position="144"/>
    </location>
</feature>
<dbReference type="InterPro" id="IPR052549">
    <property type="entry name" value="SpmB"/>
</dbReference>
<dbReference type="AlphaFoldDB" id="A0A9D9DVR8"/>
<reference evidence="3" key="1">
    <citation type="submission" date="2020-10" db="EMBL/GenBank/DDBJ databases">
        <authorList>
            <person name="Gilroy R."/>
        </authorList>
    </citation>
    <scope>NUCLEOTIDE SEQUENCE</scope>
    <source>
        <strain evidence="3">F6-4510</strain>
    </source>
</reference>
<dbReference type="Pfam" id="PF07670">
    <property type="entry name" value="Gate"/>
    <property type="match status" value="1"/>
</dbReference>
<dbReference type="EMBL" id="JADIMX010000078">
    <property type="protein sequence ID" value="MBO8434478.1"/>
    <property type="molecule type" value="Genomic_DNA"/>
</dbReference>
<keyword evidence="1" id="KW-0812">Transmembrane</keyword>
<evidence type="ECO:0000259" key="2">
    <source>
        <dbReference type="Pfam" id="PF07670"/>
    </source>
</evidence>
<dbReference type="PANTHER" id="PTHR35793:SF2">
    <property type="entry name" value="INNER MEMBRANE PROTEIN YJIG"/>
    <property type="match status" value="1"/>
</dbReference>
<organism evidence="3 4">
    <name type="scientific">Candidatus Fimicola merdigallinarum</name>
    <dbReference type="NCBI Taxonomy" id="2840819"/>
    <lineage>
        <taxon>Bacteria</taxon>
        <taxon>Bacillati</taxon>
        <taxon>Bacillota</taxon>
        <taxon>Clostridia</taxon>
        <taxon>Lachnospirales</taxon>
        <taxon>Lachnospiraceae</taxon>
        <taxon>Lachnospiraceae incertae sedis</taxon>
        <taxon>Candidatus Fimicola</taxon>
    </lineage>
</organism>
<feature type="transmembrane region" description="Helical" evidence="1">
    <location>
        <begin position="6"/>
        <end position="29"/>
    </location>
</feature>
<feature type="transmembrane region" description="Helical" evidence="1">
    <location>
        <begin position="41"/>
        <end position="62"/>
    </location>
</feature>
<sequence>MEKFIIISNLIIPVIVFSTVLFGATKGISIYETFVDGAKKGIATVFDIAPTLIALMMSVYILRSSGLLDIVANLFKPITSITGFPKELVPLCIMRLVSSSASTGLLTDIFATYGPDSFMGRLASVMMSCTETVFYTMSLYFLHINIRKTRYTLAGAIISNIFGIIGAYILTLLLF</sequence>
<name>A0A9D9DVR8_9FIRM</name>
<evidence type="ECO:0000313" key="3">
    <source>
        <dbReference type="EMBL" id="MBO8434478.1"/>
    </source>
</evidence>
<feature type="transmembrane region" description="Helical" evidence="1">
    <location>
        <begin position="154"/>
        <end position="174"/>
    </location>
</feature>